<dbReference type="KEGG" id="far:ABE41_013350"/>
<name>A0A1B1Z6C9_9BACL</name>
<protein>
    <recommendedName>
        <fullName evidence="3">Sporulation protein</fullName>
    </recommendedName>
</protein>
<reference evidence="1 2" key="1">
    <citation type="submission" date="2016-08" db="EMBL/GenBank/DDBJ databases">
        <title>Complete genome sequence of Fictibacillus arsenicus G25-54, a strain with toxicity to nematodes and a potential arsenic-resistance activity.</title>
        <authorList>
            <person name="Zheng Z."/>
        </authorList>
    </citation>
    <scope>NUCLEOTIDE SEQUENCE [LARGE SCALE GENOMIC DNA]</scope>
    <source>
        <strain evidence="1 2">G25-54</strain>
    </source>
</reference>
<dbReference type="RefSeq" id="WP_066291177.1">
    <property type="nucleotide sequence ID" value="NZ_CP016761.1"/>
</dbReference>
<evidence type="ECO:0008006" key="3">
    <source>
        <dbReference type="Google" id="ProtNLM"/>
    </source>
</evidence>
<dbReference type="EMBL" id="CP016761">
    <property type="protein sequence ID" value="ANX12992.1"/>
    <property type="molecule type" value="Genomic_DNA"/>
</dbReference>
<evidence type="ECO:0000313" key="1">
    <source>
        <dbReference type="EMBL" id="ANX12992.1"/>
    </source>
</evidence>
<sequence length="138" mass="16389">MRLLITYGLLIIMFQLTGCFNDSVYKKDKDSPVFQPREYYRKHISFSETGVFTGSSLAEEMKNEITKDALVKHAIVIKQDKKYVVAIKIKAYHQKKAEELSKQYKEYWEEKWKIPVEVTFTPNDYRKAEQLLRTKKRA</sequence>
<dbReference type="Proteomes" id="UP000077412">
    <property type="component" value="Chromosome"/>
</dbReference>
<gene>
    <name evidence="1" type="ORF">ABE41_013350</name>
</gene>
<proteinExistence type="predicted"/>
<accession>A0A1B1Z6C9</accession>
<dbReference type="AlphaFoldDB" id="A0A1B1Z6C9"/>
<dbReference type="STRING" id="255247.ABE41_013350"/>
<dbReference type="OrthoDB" id="2970438at2"/>
<evidence type="ECO:0000313" key="2">
    <source>
        <dbReference type="Proteomes" id="UP000077412"/>
    </source>
</evidence>
<keyword evidence="2" id="KW-1185">Reference proteome</keyword>
<organism evidence="1 2">
    <name type="scientific">Fictibacillus arsenicus</name>
    <dbReference type="NCBI Taxonomy" id="255247"/>
    <lineage>
        <taxon>Bacteria</taxon>
        <taxon>Bacillati</taxon>
        <taxon>Bacillota</taxon>
        <taxon>Bacilli</taxon>
        <taxon>Bacillales</taxon>
        <taxon>Fictibacillaceae</taxon>
        <taxon>Fictibacillus</taxon>
    </lineage>
</organism>